<evidence type="ECO:0000259" key="3">
    <source>
        <dbReference type="Pfam" id="PF05175"/>
    </source>
</evidence>
<dbReference type="Proteomes" id="UP000032534">
    <property type="component" value="Unassembled WGS sequence"/>
</dbReference>
<dbReference type="InterPro" id="IPR046977">
    <property type="entry name" value="RsmC/RlmG"/>
</dbReference>
<protein>
    <submittedName>
        <fullName evidence="4">16S rRNA methyltransferase</fullName>
    </submittedName>
</protein>
<comment type="caution">
    <text evidence="4">The sequence shown here is derived from an EMBL/GenBank/DDBJ whole genome shotgun (WGS) entry which is preliminary data.</text>
</comment>
<keyword evidence="1 4" id="KW-0489">Methyltransferase</keyword>
<dbReference type="AlphaFoldDB" id="A0A0D7WZ59"/>
<dbReference type="PANTHER" id="PTHR47816:SF4">
    <property type="entry name" value="RIBOSOMAL RNA SMALL SUBUNIT METHYLTRANSFERASE C"/>
    <property type="match status" value="1"/>
</dbReference>
<dbReference type="EMBL" id="JTHP01000034">
    <property type="protein sequence ID" value="KJD44481.1"/>
    <property type="molecule type" value="Genomic_DNA"/>
</dbReference>
<dbReference type="InterPro" id="IPR029063">
    <property type="entry name" value="SAM-dependent_MTases_sf"/>
</dbReference>
<dbReference type="Gene3D" id="3.40.50.150">
    <property type="entry name" value="Vaccinia Virus protein VP39"/>
    <property type="match status" value="1"/>
</dbReference>
<organism evidence="4 5">
    <name type="scientific">Paenibacillus terrae</name>
    <dbReference type="NCBI Taxonomy" id="159743"/>
    <lineage>
        <taxon>Bacteria</taxon>
        <taxon>Bacillati</taxon>
        <taxon>Bacillota</taxon>
        <taxon>Bacilli</taxon>
        <taxon>Bacillales</taxon>
        <taxon>Paenibacillaceae</taxon>
        <taxon>Paenibacillus</taxon>
    </lineage>
</organism>
<evidence type="ECO:0000313" key="5">
    <source>
        <dbReference type="Proteomes" id="UP000032534"/>
    </source>
</evidence>
<dbReference type="GO" id="GO:0008757">
    <property type="term" value="F:S-adenosylmethionine-dependent methyltransferase activity"/>
    <property type="evidence" value="ECO:0007669"/>
    <property type="project" value="InterPro"/>
</dbReference>
<accession>A0A0D7WZ59</accession>
<dbReference type="Pfam" id="PF05175">
    <property type="entry name" value="MTS"/>
    <property type="match status" value="1"/>
</dbReference>
<evidence type="ECO:0000256" key="1">
    <source>
        <dbReference type="ARBA" id="ARBA00022603"/>
    </source>
</evidence>
<dbReference type="PATRIC" id="fig|159743.3.peg.3696"/>
<dbReference type="PANTHER" id="PTHR47816">
    <property type="entry name" value="RIBOSOMAL RNA SMALL SUBUNIT METHYLTRANSFERASE C"/>
    <property type="match status" value="1"/>
</dbReference>
<dbReference type="CDD" id="cd02440">
    <property type="entry name" value="AdoMet_MTases"/>
    <property type="match status" value="1"/>
</dbReference>
<dbReference type="GO" id="GO:0032259">
    <property type="term" value="P:methylation"/>
    <property type="evidence" value="ECO:0007669"/>
    <property type="project" value="UniProtKB-KW"/>
</dbReference>
<dbReference type="SUPFAM" id="SSF53335">
    <property type="entry name" value="S-adenosyl-L-methionine-dependent methyltransferases"/>
    <property type="match status" value="1"/>
</dbReference>
<evidence type="ECO:0000256" key="2">
    <source>
        <dbReference type="ARBA" id="ARBA00022679"/>
    </source>
</evidence>
<name>A0A0D7WZ59_9BACL</name>
<proteinExistence type="predicted"/>
<gene>
    <name evidence="4" type="ORF">QD47_16640</name>
</gene>
<dbReference type="OrthoDB" id="9764961at2"/>
<feature type="domain" description="Methyltransferase small" evidence="3">
    <location>
        <begin position="28"/>
        <end position="195"/>
    </location>
</feature>
<evidence type="ECO:0000313" key="4">
    <source>
        <dbReference type="EMBL" id="KJD44481.1"/>
    </source>
</evidence>
<keyword evidence="2 4" id="KW-0808">Transferase</keyword>
<reference evidence="4 5" key="1">
    <citation type="submission" date="2014-11" db="EMBL/GenBank/DDBJ databases">
        <title>Draft Genome Sequences of Paenibacillus polymyxa NRRL B-30509 and Paenibacillus terrae NRRL B-30644, Strains from a Poultry Environment that Produce Tridecaptin A and Paenicidins.</title>
        <authorList>
            <person name="van Belkum M.J."/>
            <person name="Lohans C.T."/>
            <person name="Vederas J.C."/>
        </authorList>
    </citation>
    <scope>NUCLEOTIDE SEQUENCE [LARGE SCALE GENOMIC DNA]</scope>
    <source>
        <strain evidence="4 5">NRRL B-30644</strain>
    </source>
</reference>
<sequence length="204" mass="22794">MSDHYYSKRPETAHERRSLETVLRGRTYRFASDSGVFSKQGIDYGSRVLIEAMQLPAQASVLDVGCGYGPIGLTAATLVPHGHVTMVDINERAVQLAIENAERNGITNVTIKQSDLFEQVKDDRFDVILTNPPIRAGKETVHTIFELAYEHLNEGGTLWVVIQKKQGAPSASTKIESLFGRVEEVTKDKGYRILKAKKSFRKMQ</sequence>
<dbReference type="InterPro" id="IPR007848">
    <property type="entry name" value="Small_mtfrase_dom"/>
</dbReference>
<dbReference type="RefSeq" id="WP_044647201.1">
    <property type="nucleotide sequence ID" value="NZ_JTHP01000034.1"/>
</dbReference>
<keyword evidence="5" id="KW-1185">Reference proteome</keyword>